<proteinExistence type="inferred from homology"/>
<evidence type="ECO:0000313" key="6">
    <source>
        <dbReference type="Proteomes" id="UP000283684"/>
    </source>
</evidence>
<dbReference type="InterPro" id="IPR050090">
    <property type="entry name" value="Tyrosine_recombinase_XerCD"/>
</dbReference>
<dbReference type="SUPFAM" id="SSF56349">
    <property type="entry name" value="DNA breaking-rejoining enzymes"/>
    <property type="match status" value="1"/>
</dbReference>
<dbReference type="Pfam" id="PF00589">
    <property type="entry name" value="Phage_integrase"/>
    <property type="match status" value="1"/>
</dbReference>
<dbReference type="PROSITE" id="PS51898">
    <property type="entry name" value="TYR_RECOMBINASE"/>
    <property type="match status" value="1"/>
</dbReference>
<dbReference type="InterPro" id="IPR011010">
    <property type="entry name" value="DNA_brk_join_enz"/>
</dbReference>
<name>A0A413NC44_BACUN</name>
<dbReference type="GO" id="GO:0006310">
    <property type="term" value="P:DNA recombination"/>
    <property type="evidence" value="ECO:0007669"/>
    <property type="project" value="UniProtKB-KW"/>
</dbReference>
<keyword evidence="2" id="KW-0238">DNA-binding</keyword>
<evidence type="ECO:0000256" key="2">
    <source>
        <dbReference type="ARBA" id="ARBA00023125"/>
    </source>
</evidence>
<dbReference type="PANTHER" id="PTHR30349">
    <property type="entry name" value="PHAGE INTEGRASE-RELATED"/>
    <property type="match status" value="1"/>
</dbReference>
<dbReference type="PANTHER" id="PTHR30349:SF41">
    <property type="entry name" value="INTEGRASE_RECOMBINASE PROTEIN MJ0367-RELATED"/>
    <property type="match status" value="1"/>
</dbReference>
<sequence length="337" mass="39621">MSNRPYYEPKLVSILAPLMYEFIKMLQIKGIHPYHYVTIFKEIDSMHETKELDSPVITRELFLHWKEKFANGNQRTAYEKVMNFRQFSQYICHMGFASFIPLTPKRPKESYIPYIYSHKEIAMIFNTIDSTVLQTRHMTTCLICIPVILRFLYYCGARVGETIAIRNEDINMEQGFVLLKKTKNRQHRLIPLNENMKSILDTYVKYRNRIPIKGIDEPEASFFINYLGKMMSANAVYLHFRRILEKCNITYRGKGQGPRVHDVRHTFAVHSLYHMVKSGLDIYTAWPILSVLLGHHDIYATEHYVRLTLEIYPDLIKETGKNLGDIFPDITNQTNPL</sequence>
<dbReference type="GO" id="GO:0003677">
    <property type="term" value="F:DNA binding"/>
    <property type="evidence" value="ECO:0007669"/>
    <property type="project" value="UniProtKB-KW"/>
</dbReference>
<dbReference type="AlphaFoldDB" id="A0A413NC44"/>
<comment type="similarity">
    <text evidence="1">Belongs to the 'phage' integrase family.</text>
</comment>
<feature type="domain" description="Tyr recombinase" evidence="4">
    <location>
        <begin position="111"/>
        <end position="325"/>
    </location>
</feature>
<protein>
    <submittedName>
        <fullName evidence="5">Integrase</fullName>
    </submittedName>
</protein>
<dbReference type="Proteomes" id="UP000283684">
    <property type="component" value="Unassembled WGS sequence"/>
</dbReference>
<evidence type="ECO:0000256" key="3">
    <source>
        <dbReference type="ARBA" id="ARBA00023172"/>
    </source>
</evidence>
<accession>A0A413NC44</accession>
<evidence type="ECO:0000256" key="1">
    <source>
        <dbReference type="ARBA" id="ARBA00008857"/>
    </source>
</evidence>
<dbReference type="Gene3D" id="1.10.443.10">
    <property type="entry name" value="Intergrase catalytic core"/>
    <property type="match status" value="1"/>
</dbReference>
<reference evidence="5 6" key="1">
    <citation type="submission" date="2018-08" db="EMBL/GenBank/DDBJ databases">
        <title>A genome reference for cultivated species of the human gut microbiota.</title>
        <authorList>
            <person name="Zou Y."/>
            <person name="Xue W."/>
            <person name="Luo G."/>
        </authorList>
    </citation>
    <scope>NUCLEOTIDE SEQUENCE [LARGE SCALE GENOMIC DNA]</scope>
    <source>
        <strain evidence="5 6">AM50-4</strain>
    </source>
</reference>
<dbReference type="EMBL" id="QSEE01000018">
    <property type="protein sequence ID" value="RGZ46083.1"/>
    <property type="molecule type" value="Genomic_DNA"/>
</dbReference>
<dbReference type="InterPro" id="IPR002104">
    <property type="entry name" value="Integrase_catalytic"/>
</dbReference>
<organism evidence="5 6">
    <name type="scientific">Bacteroides uniformis</name>
    <dbReference type="NCBI Taxonomy" id="820"/>
    <lineage>
        <taxon>Bacteria</taxon>
        <taxon>Pseudomonadati</taxon>
        <taxon>Bacteroidota</taxon>
        <taxon>Bacteroidia</taxon>
        <taxon>Bacteroidales</taxon>
        <taxon>Bacteroidaceae</taxon>
        <taxon>Bacteroides</taxon>
    </lineage>
</organism>
<gene>
    <name evidence="5" type="ORF">DW988_15990</name>
</gene>
<evidence type="ECO:0000313" key="5">
    <source>
        <dbReference type="EMBL" id="RGZ46083.1"/>
    </source>
</evidence>
<dbReference type="GO" id="GO:0015074">
    <property type="term" value="P:DNA integration"/>
    <property type="evidence" value="ECO:0007669"/>
    <property type="project" value="InterPro"/>
</dbReference>
<keyword evidence="3" id="KW-0233">DNA recombination</keyword>
<comment type="caution">
    <text evidence="5">The sequence shown here is derived from an EMBL/GenBank/DDBJ whole genome shotgun (WGS) entry which is preliminary data.</text>
</comment>
<dbReference type="InterPro" id="IPR013762">
    <property type="entry name" value="Integrase-like_cat_sf"/>
</dbReference>
<evidence type="ECO:0000259" key="4">
    <source>
        <dbReference type="PROSITE" id="PS51898"/>
    </source>
</evidence>